<dbReference type="Proteomes" id="UP000247903">
    <property type="component" value="Unassembled WGS sequence"/>
</dbReference>
<accession>A0A2V4BP61</accession>
<organism evidence="1 2">
    <name type="scientific">Flavobacterium cheongpyeongense</name>
    <dbReference type="NCBI Taxonomy" id="2212651"/>
    <lineage>
        <taxon>Bacteria</taxon>
        <taxon>Pseudomonadati</taxon>
        <taxon>Bacteroidota</taxon>
        <taxon>Flavobacteriia</taxon>
        <taxon>Flavobacteriales</taxon>
        <taxon>Flavobacteriaceae</taxon>
        <taxon>Flavobacterium</taxon>
    </lineage>
</organism>
<sequence>MLKKQLFSNIEFEAAVFVFFRIHLSTINYESPTKNYITRNLQSISKFELFKREKLSWFKV</sequence>
<proteinExistence type="predicted"/>
<evidence type="ECO:0000313" key="1">
    <source>
        <dbReference type="EMBL" id="PXY40796.1"/>
    </source>
</evidence>
<protein>
    <submittedName>
        <fullName evidence="1">Uncharacterized protein</fullName>
    </submittedName>
</protein>
<evidence type="ECO:0000313" key="2">
    <source>
        <dbReference type="Proteomes" id="UP000247903"/>
    </source>
</evidence>
<comment type="caution">
    <text evidence="1">The sequence shown here is derived from an EMBL/GenBank/DDBJ whole genome shotgun (WGS) entry which is preliminary data.</text>
</comment>
<reference evidence="1 2" key="1">
    <citation type="submission" date="2018-05" db="EMBL/GenBank/DDBJ databases">
        <title>Flavobacterium sp. strain IMCC34759, incomplete genome.</title>
        <authorList>
            <person name="Joung Y."/>
            <person name="Cho J."/>
        </authorList>
    </citation>
    <scope>NUCLEOTIDE SEQUENCE [LARGE SCALE GENOMIC DNA]</scope>
    <source>
        <strain evidence="1 2">IMCC34759</strain>
    </source>
</reference>
<gene>
    <name evidence="1" type="ORF">DMB65_11240</name>
</gene>
<dbReference type="EMBL" id="QJHK01000008">
    <property type="protein sequence ID" value="PXY40796.1"/>
    <property type="molecule type" value="Genomic_DNA"/>
</dbReference>
<keyword evidence="2" id="KW-1185">Reference proteome</keyword>
<dbReference type="AlphaFoldDB" id="A0A2V4BP61"/>
<name>A0A2V4BP61_9FLAO</name>